<dbReference type="RefSeq" id="WP_371386506.1">
    <property type="nucleotide sequence ID" value="NZ_JBGLYH010000022.1"/>
</dbReference>
<accession>A0ABV4K1Z9</accession>
<protein>
    <submittedName>
        <fullName evidence="2">Uncharacterized protein</fullName>
    </submittedName>
</protein>
<evidence type="ECO:0000256" key="1">
    <source>
        <dbReference type="SAM" id="SignalP"/>
    </source>
</evidence>
<organism evidence="2 3">
    <name type="scientific">Pseudodesulfovibrio karagichevae</name>
    <dbReference type="NCBI Taxonomy" id="3239305"/>
    <lineage>
        <taxon>Bacteria</taxon>
        <taxon>Pseudomonadati</taxon>
        <taxon>Thermodesulfobacteriota</taxon>
        <taxon>Desulfovibrionia</taxon>
        <taxon>Desulfovibrionales</taxon>
        <taxon>Desulfovibrionaceae</taxon>
    </lineage>
</organism>
<proteinExistence type="predicted"/>
<name>A0ABV4K1Z9_9BACT</name>
<sequence length="177" mass="19492">MSIMEPVNKEPALKTRLLIPVLMLSMILASAVFALAAETESAAPAQPAVEGCGSIPWGAPVSSVEEITYSHTVAGVKYYKVTKTEPCGVFNVDGANVTYGFRLGKLYTVLVEIAKAQDVKQVVATLMDSYGLPDHKQSDGWDEYRWETDDLKVKLKSQFATDRIKIGMYYKPLIPQE</sequence>
<feature type="signal peptide" evidence="1">
    <location>
        <begin position="1"/>
        <end position="36"/>
    </location>
</feature>
<comment type="caution">
    <text evidence="2">The sequence shown here is derived from an EMBL/GenBank/DDBJ whole genome shotgun (WGS) entry which is preliminary data.</text>
</comment>
<evidence type="ECO:0000313" key="3">
    <source>
        <dbReference type="Proteomes" id="UP001568698"/>
    </source>
</evidence>
<keyword evidence="3" id="KW-1185">Reference proteome</keyword>
<reference evidence="2 3" key="1">
    <citation type="submission" date="2024-08" db="EMBL/GenBank/DDBJ databases">
        <title>Sulfate-reducing bacteria isolated from formation water of the oil field in Kazakhstan and description of Pseudodesulfovibrio sp.</title>
        <authorList>
            <person name="Bidzhieva S.K."/>
            <person name="Tourova T.P."/>
            <person name="Grouzdev D.S."/>
            <person name="Beletsky A.V."/>
            <person name="Sokolova D.S."/>
            <person name="Samigullina S.R."/>
            <person name="Poltaraus A.B."/>
            <person name="Avtukh A.N."/>
            <person name="Tereshina V.M."/>
            <person name="Zhaparov N.S."/>
            <person name="Mardanov A.V."/>
            <person name="Nazina T.N."/>
        </authorList>
    </citation>
    <scope>NUCLEOTIDE SEQUENCE [LARGE SCALE GENOMIC DNA]</scope>
    <source>
        <strain evidence="2 3">9FUS</strain>
    </source>
</reference>
<dbReference type="EMBL" id="JBGLYH010000022">
    <property type="protein sequence ID" value="MEZ7196987.1"/>
    <property type="molecule type" value="Genomic_DNA"/>
</dbReference>
<dbReference type="Proteomes" id="UP001568698">
    <property type="component" value="Unassembled WGS sequence"/>
</dbReference>
<feature type="chain" id="PRO_5045494146" evidence="1">
    <location>
        <begin position="37"/>
        <end position="177"/>
    </location>
</feature>
<keyword evidence="1" id="KW-0732">Signal</keyword>
<evidence type="ECO:0000313" key="2">
    <source>
        <dbReference type="EMBL" id="MEZ7196987.1"/>
    </source>
</evidence>
<gene>
    <name evidence="2" type="ORF">AB6M95_09535</name>
</gene>